<feature type="DNA-binding region" description="H-T-H motif" evidence="2">
    <location>
        <begin position="19"/>
        <end position="38"/>
    </location>
</feature>
<name>A0ABY6H1G4_9GAMM</name>
<accession>A0ABY6H1G4</accession>
<protein>
    <submittedName>
        <fullName evidence="4">TetR/AcrR family transcriptional regulator</fullName>
    </submittedName>
</protein>
<evidence type="ECO:0000256" key="2">
    <source>
        <dbReference type="PROSITE-ProRule" id="PRU00335"/>
    </source>
</evidence>
<keyword evidence="5" id="KW-1185">Reference proteome</keyword>
<proteinExistence type="predicted"/>
<gene>
    <name evidence="4" type="ORF">NX720_23860</name>
</gene>
<dbReference type="SUPFAM" id="SSF46689">
    <property type="entry name" value="Homeodomain-like"/>
    <property type="match status" value="1"/>
</dbReference>
<dbReference type="EMBL" id="CP103300">
    <property type="protein sequence ID" value="UYM18905.1"/>
    <property type="molecule type" value="Genomic_DNA"/>
</dbReference>
<dbReference type="PROSITE" id="PS50977">
    <property type="entry name" value="HTH_TETR_2"/>
    <property type="match status" value="1"/>
</dbReference>
<evidence type="ECO:0000313" key="5">
    <source>
        <dbReference type="Proteomes" id="UP001163255"/>
    </source>
</evidence>
<feature type="domain" description="HTH tetR-type" evidence="3">
    <location>
        <begin position="1"/>
        <end position="56"/>
    </location>
</feature>
<evidence type="ECO:0000259" key="3">
    <source>
        <dbReference type="PROSITE" id="PS50977"/>
    </source>
</evidence>
<sequence>MILETVKILIEEKGIEHLKVADIAKRADTSMGSIYQYFSNKDAIVLALAEHFTETIHGIVDHNLLELNTFDDLRRFMLKNFDDIYRLHRNEPALRQIWFDSINPELNRLAIADCQINTEKIYHRLVDHFEPTDKALLRRFILLMCYQFGNIIRLCFETDESTPEQLRDLFIEMMVVNAPEYLREKVSS</sequence>
<dbReference type="Proteomes" id="UP001163255">
    <property type="component" value="Chromosome"/>
</dbReference>
<evidence type="ECO:0000313" key="4">
    <source>
        <dbReference type="EMBL" id="UYM18905.1"/>
    </source>
</evidence>
<keyword evidence="1 2" id="KW-0238">DNA-binding</keyword>
<reference evidence="4" key="1">
    <citation type="submission" date="2022-10" db="EMBL/GenBank/DDBJ databases">
        <title>Completed Genome Sequence of two octocoral isolated bacterium, Endozoicomonas euniceicola EF212T and Endozoicomonas gorgoniicola PS125T.</title>
        <authorList>
            <person name="Chiou Y.-J."/>
            <person name="Chen Y.-H."/>
        </authorList>
    </citation>
    <scope>NUCLEOTIDE SEQUENCE</scope>
    <source>
        <strain evidence="4">EF212</strain>
    </source>
</reference>
<dbReference type="InterPro" id="IPR001647">
    <property type="entry name" value="HTH_TetR"/>
</dbReference>
<dbReference type="Pfam" id="PF00440">
    <property type="entry name" value="TetR_N"/>
    <property type="match status" value="1"/>
</dbReference>
<dbReference type="InterPro" id="IPR009057">
    <property type="entry name" value="Homeodomain-like_sf"/>
</dbReference>
<evidence type="ECO:0000256" key="1">
    <source>
        <dbReference type="ARBA" id="ARBA00023125"/>
    </source>
</evidence>
<dbReference type="PRINTS" id="PR00455">
    <property type="entry name" value="HTHTETR"/>
</dbReference>
<dbReference type="Gene3D" id="1.10.357.10">
    <property type="entry name" value="Tetracycline Repressor, domain 2"/>
    <property type="match status" value="1"/>
</dbReference>
<dbReference type="RefSeq" id="WP_262601652.1">
    <property type="nucleotide sequence ID" value="NZ_CP103300.1"/>
</dbReference>
<organism evidence="4 5">
    <name type="scientific">Endozoicomonas euniceicola</name>
    <dbReference type="NCBI Taxonomy" id="1234143"/>
    <lineage>
        <taxon>Bacteria</taxon>
        <taxon>Pseudomonadati</taxon>
        <taxon>Pseudomonadota</taxon>
        <taxon>Gammaproteobacteria</taxon>
        <taxon>Oceanospirillales</taxon>
        <taxon>Endozoicomonadaceae</taxon>
        <taxon>Endozoicomonas</taxon>
    </lineage>
</organism>